<accession>A0A498SKA5</accession>
<sequence length="141" mass="16670">LIEEKALIESLQNYITSLSDEVEDAKDALFSEIDYESFPMECEMIVKMQTQIEIGKRKCKQINKRIENCKMQQSIMRKQLNEMNLRIEENNKYKIDLLQRKEKADRIASYWRNRIVQQESNNNNNASSQLNVVINPIDVIL</sequence>
<dbReference type="Proteomes" id="UP000276991">
    <property type="component" value="Unassembled WGS sequence"/>
</dbReference>
<keyword evidence="2" id="KW-1185">Reference proteome</keyword>
<evidence type="ECO:0000313" key="2">
    <source>
        <dbReference type="Proteomes" id="UP000276991"/>
    </source>
</evidence>
<organism evidence="1 2">
    <name type="scientific">Acanthocheilonema viteae</name>
    <name type="common">Filarial nematode worm</name>
    <name type="synonym">Dipetalonema viteae</name>
    <dbReference type="NCBI Taxonomy" id="6277"/>
    <lineage>
        <taxon>Eukaryota</taxon>
        <taxon>Metazoa</taxon>
        <taxon>Ecdysozoa</taxon>
        <taxon>Nematoda</taxon>
        <taxon>Chromadorea</taxon>
        <taxon>Rhabditida</taxon>
        <taxon>Spirurina</taxon>
        <taxon>Spiruromorpha</taxon>
        <taxon>Filarioidea</taxon>
        <taxon>Onchocercidae</taxon>
        <taxon>Acanthocheilonema</taxon>
    </lineage>
</organism>
<protein>
    <submittedName>
        <fullName evidence="1">Uncharacterized protein</fullName>
    </submittedName>
</protein>
<dbReference type="EMBL" id="UPTC01001641">
    <property type="protein sequence ID" value="VBB32298.1"/>
    <property type="molecule type" value="Genomic_DNA"/>
</dbReference>
<dbReference type="OrthoDB" id="5859223at2759"/>
<evidence type="ECO:0000313" key="1">
    <source>
        <dbReference type="EMBL" id="VBB32298.1"/>
    </source>
</evidence>
<proteinExistence type="predicted"/>
<gene>
    <name evidence="1" type="ORF">NAV_LOCUS7089</name>
</gene>
<reference evidence="1 2" key="1">
    <citation type="submission" date="2018-08" db="EMBL/GenBank/DDBJ databases">
        <authorList>
            <person name="Laetsch R D."/>
            <person name="Stevens L."/>
            <person name="Kumar S."/>
            <person name="Blaxter L. M."/>
        </authorList>
    </citation>
    <scope>NUCLEOTIDE SEQUENCE [LARGE SCALE GENOMIC DNA]</scope>
</reference>
<name>A0A498SKA5_ACAVI</name>
<feature type="non-terminal residue" evidence="1">
    <location>
        <position position="1"/>
    </location>
</feature>
<dbReference type="AlphaFoldDB" id="A0A498SKA5"/>